<proteinExistence type="predicted"/>
<dbReference type="Pfam" id="PF11754">
    <property type="entry name" value="Velvet"/>
    <property type="match status" value="1"/>
</dbReference>
<dbReference type="GO" id="GO:0005634">
    <property type="term" value="C:nucleus"/>
    <property type="evidence" value="ECO:0007669"/>
    <property type="project" value="UniProtKB-SubCell"/>
</dbReference>
<keyword evidence="8" id="KW-1185">Reference proteome</keyword>
<accession>A0A5D3B8C8</accession>
<dbReference type="Proteomes" id="UP000322245">
    <property type="component" value="Unassembled WGS sequence"/>
</dbReference>
<keyword evidence="3" id="KW-0804">Transcription</keyword>
<organism evidence="7 8">
    <name type="scientific">Cryptococcus floricola</name>
    <dbReference type="NCBI Taxonomy" id="2591691"/>
    <lineage>
        <taxon>Eukaryota</taxon>
        <taxon>Fungi</taxon>
        <taxon>Dikarya</taxon>
        <taxon>Basidiomycota</taxon>
        <taxon>Agaricomycotina</taxon>
        <taxon>Tremellomycetes</taxon>
        <taxon>Tremellales</taxon>
        <taxon>Cryptococcaceae</taxon>
        <taxon>Cryptococcus</taxon>
    </lineage>
</organism>
<feature type="domain" description="Velvet" evidence="6">
    <location>
        <begin position="57"/>
        <end position="548"/>
    </location>
</feature>
<feature type="region of interest" description="Disordered" evidence="5">
    <location>
        <begin position="360"/>
        <end position="399"/>
    </location>
</feature>
<feature type="compositionally biased region" description="Basic residues" evidence="5">
    <location>
        <begin position="550"/>
        <end position="560"/>
    </location>
</feature>
<dbReference type="PROSITE" id="PS51821">
    <property type="entry name" value="VELVET"/>
    <property type="match status" value="1"/>
</dbReference>
<feature type="compositionally biased region" description="Acidic residues" evidence="5">
    <location>
        <begin position="565"/>
        <end position="578"/>
    </location>
</feature>
<keyword evidence="2" id="KW-0805">Transcription regulation</keyword>
<comment type="subcellular location">
    <subcellularLocation>
        <location evidence="1">Nucleus</location>
    </subcellularLocation>
</comment>
<reference evidence="7 8" key="1">
    <citation type="submission" date="2017-05" db="EMBL/GenBank/DDBJ databases">
        <title>The Genome Sequence of Tsuchiyaea wingfieldii DSM 27421.</title>
        <authorList>
            <person name="Cuomo C."/>
            <person name="Passer A."/>
            <person name="Billmyre B."/>
            <person name="Heitman J."/>
        </authorList>
    </citation>
    <scope>NUCLEOTIDE SEQUENCE [LARGE SCALE GENOMIC DNA]</scope>
    <source>
        <strain evidence="7 8">DSM 27421</strain>
    </source>
</reference>
<dbReference type="PANTHER" id="PTHR33572">
    <property type="entry name" value="SPORE DEVELOPMENT REGULATOR VOSA"/>
    <property type="match status" value="1"/>
</dbReference>
<feature type="region of interest" description="Disordered" evidence="5">
    <location>
        <begin position="222"/>
        <end position="285"/>
    </location>
</feature>
<feature type="compositionally biased region" description="Polar residues" evidence="5">
    <location>
        <begin position="372"/>
        <end position="392"/>
    </location>
</feature>
<dbReference type="Gene3D" id="2.60.40.3960">
    <property type="entry name" value="Velvet domain"/>
    <property type="match status" value="2"/>
</dbReference>
<comment type="caution">
    <text evidence="7">The sequence shown here is derived from an EMBL/GenBank/DDBJ whole genome shotgun (WGS) entry which is preliminary data.</text>
</comment>
<feature type="region of interest" description="Disordered" evidence="5">
    <location>
        <begin position="310"/>
        <end position="331"/>
    </location>
</feature>
<keyword evidence="4" id="KW-0539">Nucleus</keyword>
<evidence type="ECO:0000313" key="7">
    <source>
        <dbReference type="EMBL" id="TYJ59132.1"/>
    </source>
</evidence>
<evidence type="ECO:0000256" key="5">
    <source>
        <dbReference type="SAM" id="MobiDB-lite"/>
    </source>
</evidence>
<evidence type="ECO:0000256" key="4">
    <source>
        <dbReference type="ARBA" id="ARBA00023242"/>
    </source>
</evidence>
<dbReference type="InterPro" id="IPR021740">
    <property type="entry name" value="Velvet"/>
</dbReference>
<feature type="region of interest" description="Disordered" evidence="5">
    <location>
        <begin position="1"/>
        <end position="47"/>
    </location>
</feature>
<evidence type="ECO:0000256" key="2">
    <source>
        <dbReference type="ARBA" id="ARBA00023015"/>
    </source>
</evidence>
<feature type="region of interest" description="Disordered" evidence="5">
    <location>
        <begin position="549"/>
        <end position="578"/>
    </location>
</feature>
<gene>
    <name evidence="7" type="ORF">B9479_000121</name>
</gene>
<sequence>MSTLYTARETPSPIKIEPSSVTSSARKRKRSEIDQKDSPGVESPSRGWEAIAGGLGRDGWTYQLEIVQEPLRARACGFGNKASRKSLDRRPLTPPPIIRLWIRTATGEVVDPNVINPNTLILQMDLVSVDGQEERNVVKHPIGSASTATISKPVGSSAAVSQPWMGTSDMPGVITGSPRQSLSEHAGYRQRSWADTYASDPGFPRWAEPTQAYAPYPYAPPHSGEWSPNPRSWQAANEGRRPRQLPSPPRPATAPTHEHAPPLLPSASHRHSAGQTLPPLSYITESPRGSTYNASLPSIYPQYASYSRPTSSRSSWDRAHTSQSPGEFASAPADYTMARPSAASSISSFYHPDAAYRDRAHSGPWPDDTRPPSMSYTSDHRPSASSLDDSTVSPRSVSRHRFSSSSEYSAYSPQAYSHTLDPVRGIYPSGSFSADHYLTQPNSISTLVLVGKRHTPCNKLQDEHGQLGLFFFATDLGVRTEGKFRLRMKVMDLALFSPVPIQGEHIPILADTFSEPIEVFSAKRFPGVIPTTDLTRVFASQGIKLAVRENHKKGGRKKKGKGDDGDGDDDNEDEEDDQ</sequence>
<evidence type="ECO:0000259" key="6">
    <source>
        <dbReference type="PROSITE" id="PS51821"/>
    </source>
</evidence>
<name>A0A5D3B8C8_9TREE</name>
<evidence type="ECO:0000256" key="1">
    <source>
        <dbReference type="ARBA" id="ARBA00004123"/>
    </source>
</evidence>
<protein>
    <recommendedName>
        <fullName evidence="6">Velvet domain-containing protein</fullName>
    </recommendedName>
</protein>
<dbReference type="InterPro" id="IPR038491">
    <property type="entry name" value="Velvet_dom_sf"/>
</dbReference>
<dbReference type="InterPro" id="IPR037525">
    <property type="entry name" value="Velvet_dom"/>
</dbReference>
<dbReference type="AlphaFoldDB" id="A0A5D3B8C8"/>
<dbReference type="EMBL" id="NIDF01000001">
    <property type="protein sequence ID" value="TYJ59132.1"/>
    <property type="molecule type" value="Genomic_DNA"/>
</dbReference>
<dbReference type="PANTHER" id="PTHR33572:SF3">
    <property type="entry name" value="VELVET COMPLEX SUBUNIT B"/>
    <property type="match status" value="1"/>
</dbReference>
<evidence type="ECO:0000256" key="3">
    <source>
        <dbReference type="ARBA" id="ARBA00023163"/>
    </source>
</evidence>
<evidence type="ECO:0000313" key="8">
    <source>
        <dbReference type="Proteomes" id="UP000322245"/>
    </source>
</evidence>